<comment type="catalytic activity">
    <reaction evidence="6">
        <text>D-mannitol 1-phosphate + NAD(+) = beta-D-fructose 6-phosphate + NADH + H(+)</text>
        <dbReference type="Rhea" id="RHEA:19661"/>
        <dbReference type="ChEBI" id="CHEBI:15378"/>
        <dbReference type="ChEBI" id="CHEBI:57540"/>
        <dbReference type="ChEBI" id="CHEBI:57634"/>
        <dbReference type="ChEBI" id="CHEBI:57945"/>
        <dbReference type="ChEBI" id="CHEBI:61381"/>
        <dbReference type="EC" id="1.1.1.17"/>
    </reaction>
</comment>
<dbReference type="InterPro" id="IPR013118">
    <property type="entry name" value="Mannitol_DH_C"/>
</dbReference>
<evidence type="ECO:0000256" key="3">
    <source>
        <dbReference type="ARBA" id="ARBA00016219"/>
    </source>
</evidence>
<evidence type="ECO:0000256" key="6">
    <source>
        <dbReference type="ARBA" id="ARBA00048615"/>
    </source>
</evidence>
<organism evidence="9 10">
    <name type="scientific">Actinoalloteichus fjordicus</name>
    <dbReference type="NCBI Taxonomy" id="1612552"/>
    <lineage>
        <taxon>Bacteria</taxon>
        <taxon>Bacillati</taxon>
        <taxon>Actinomycetota</taxon>
        <taxon>Actinomycetes</taxon>
        <taxon>Pseudonocardiales</taxon>
        <taxon>Pseudonocardiaceae</taxon>
        <taxon>Actinoalloteichus</taxon>
    </lineage>
</organism>
<evidence type="ECO:0000313" key="10">
    <source>
        <dbReference type="Proteomes" id="UP000185511"/>
    </source>
</evidence>
<sequence length="506" mass="52227">MAARRGDVMSTLSRAMAGDLPSAARPLLSGPAPEPGIVHFGAGAFHRAHQAWFTERAMAADGDRSWGIVLVAPRSPGVVGALTDQDGLFTVLERDGLRRSARVVNAVSAALHAPSAGPAVVERLAAPTTGVVTLTITEKGYRRDPATGGLLIDEAVRADAAAVGAGRVPSTALGLLTAGLQSRAAGDGTPLTVISCDNLTGNGRQLAALIGEFVSLLPGTMAAETAAYLGEAVRFPPSMVDRIVPATAARDTAAVQELIGLRDDAAVVAEPFGQWVIEDDFAAARPAWHRAGIELVADVAPYETAKLRLLNAAHSTIAYLGALAGHAGIAAALADPDIEAAVRGVQAEAAATVTPPPGWDLDAYGESVLSRFRNEALGHRCDQVAADGSQKLPVRAIPTLRAARAHGRSPQWTALLIAAWVRFVVHGRDDDGRELTVHEPLAAALRAAAEGVGAAEVAGVVTRRAGVLTPESAADPVTAELVSQAYLDLDGHGVRATCRALVRRGS</sequence>
<dbReference type="Proteomes" id="UP000185511">
    <property type="component" value="Chromosome"/>
</dbReference>
<dbReference type="PRINTS" id="PR00084">
    <property type="entry name" value="MTLDHDRGNASE"/>
</dbReference>
<name>A0AAC9LF29_9PSEU</name>
<dbReference type="GO" id="GO:0019594">
    <property type="term" value="P:mannitol metabolic process"/>
    <property type="evidence" value="ECO:0007669"/>
    <property type="project" value="InterPro"/>
</dbReference>
<gene>
    <name evidence="9" type="ORF">UA74_22170</name>
</gene>
<dbReference type="PROSITE" id="PS00974">
    <property type="entry name" value="MANNITOL_DHGENASE"/>
    <property type="match status" value="1"/>
</dbReference>
<dbReference type="Gene3D" id="1.10.1040.10">
    <property type="entry name" value="N-(1-d-carboxylethyl)-l-norvaline Dehydrogenase, domain 2"/>
    <property type="match status" value="1"/>
</dbReference>
<keyword evidence="4 9" id="KW-0560">Oxidoreductase</keyword>
<dbReference type="InterPro" id="IPR013328">
    <property type="entry name" value="6PGD_dom2"/>
</dbReference>
<comment type="similarity">
    <text evidence="1">Belongs to the mannitol dehydrogenase family.</text>
</comment>
<feature type="domain" description="Mannitol dehydrogenase C-terminal" evidence="8">
    <location>
        <begin position="298"/>
        <end position="461"/>
    </location>
</feature>
<proteinExistence type="inferred from homology"/>
<evidence type="ECO:0000256" key="4">
    <source>
        <dbReference type="ARBA" id="ARBA00023002"/>
    </source>
</evidence>
<evidence type="ECO:0000256" key="1">
    <source>
        <dbReference type="ARBA" id="ARBA00006541"/>
    </source>
</evidence>
<dbReference type="Pfam" id="PF01232">
    <property type="entry name" value="Mannitol_dh"/>
    <property type="match status" value="1"/>
</dbReference>
<dbReference type="SUPFAM" id="SSF51735">
    <property type="entry name" value="NAD(P)-binding Rossmann-fold domains"/>
    <property type="match status" value="1"/>
</dbReference>
<dbReference type="SUPFAM" id="SSF48179">
    <property type="entry name" value="6-phosphogluconate dehydrogenase C-terminal domain-like"/>
    <property type="match status" value="1"/>
</dbReference>
<dbReference type="InterPro" id="IPR008927">
    <property type="entry name" value="6-PGluconate_DH-like_C_sf"/>
</dbReference>
<dbReference type="InterPro" id="IPR023027">
    <property type="entry name" value="Mannitol_DH_CS"/>
</dbReference>
<keyword evidence="5" id="KW-0520">NAD</keyword>
<dbReference type="InterPro" id="IPR013131">
    <property type="entry name" value="Mannitol_DH_N"/>
</dbReference>
<protein>
    <recommendedName>
        <fullName evidence="3">Mannitol-1-phosphate 5-dehydrogenase</fullName>
        <ecNumber evidence="2">1.1.1.17</ecNumber>
    </recommendedName>
</protein>
<dbReference type="PANTHER" id="PTHR43362:SF1">
    <property type="entry name" value="MANNITOL DEHYDROGENASE 2-RELATED"/>
    <property type="match status" value="1"/>
</dbReference>
<dbReference type="EMBL" id="CP016076">
    <property type="protein sequence ID" value="APU16452.1"/>
    <property type="molecule type" value="Genomic_DNA"/>
</dbReference>
<dbReference type="Gene3D" id="3.40.50.720">
    <property type="entry name" value="NAD(P)-binding Rossmann-like Domain"/>
    <property type="match status" value="1"/>
</dbReference>
<dbReference type="Pfam" id="PF08125">
    <property type="entry name" value="Mannitol_dh_C"/>
    <property type="match status" value="1"/>
</dbReference>
<dbReference type="InterPro" id="IPR036291">
    <property type="entry name" value="NAD(P)-bd_dom_sf"/>
</dbReference>
<evidence type="ECO:0000313" key="9">
    <source>
        <dbReference type="EMBL" id="APU16452.1"/>
    </source>
</evidence>
<dbReference type="InterPro" id="IPR000669">
    <property type="entry name" value="Mannitol_DH"/>
</dbReference>
<accession>A0AAC9LF29</accession>
<dbReference type="GO" id="GO:0008926">
    <property type="term" value="F:mannitol-1-phosphate 5-dehydrogenase activity"/>
    <property type="evidence" value="ECO:0007669"/>
    <property type="project" value="UniProtKB-EC"/>
</dbReference>
<feature type="domain" description="Mannitol dehydrogenase N-terminal" evidence="7">
    <location>
        <begin position="36"/>
        <end position="289"/>
    </location>
</feature>
<dbReference type="EC" id="1.1.1.17" evidence="2"/>
<evidence type="ECO:0000256" key="2">
    <source>
        <dbReference type="ARBA" id="ARBA00012939"/>
    </source>
</evidence>
<dbReference type="PANTHER" id="PTHR43362">
    <property type="entry name" value="MANNITOL DEHYDROGENASE DSF1-RELATED"/>
    <property type="match status" value="1"/>
</dbReference>
<reference evidence="10" key="1">
    <citation type="submission" date="2016-06" db="EMBL/GenBank/DDBJ databases">
        <title>Complete genome sequence of Actinoalloteichus fjordicus DSM 46855 (=ADI127-17), type strain of the new species Actinoalloteichus fjordicus.</title>
        <authorList>
            <person name="Ruckert C."/>
            <person name="Nouioui I."/>
            <person name="Willmese J."/>
            <person name="van Wezel G."/>
            <person name="Klenk H.-P."/>
            <person name="Kalinowski J."/>
            <person name="Zotchev S.B."/>
        </authorList>
    </citation>
    <scope>NUCLEOTIDE SEQUENCE [LARGE SCALE GENOMIC DNA]</scope>
    <source>
        <strain evidence="10">ADI127-7</strain>
    </source>
</reference>
<evidence type="ECO:0000256" key="5">
    <source>
        <dbReference type="ARBA" id="ARBA00023027"/>
    </source>
</evidence>
<dbReference type="AlphaFoldDB" id="A0AAC9LF29"/>
<dbReference type="KEGG" id="acad:UA74_22170"/>
<evidence type="ECO:0000259" key="7">
    <source>
        <dbReference type="Pfam" id="PF01232"/>
    </source>
</evidence>
<keyword evidence="10" id="KW-1185">Reference proteome</keyword>
<evidence type="ECO:0000259" key="8">
    <source>
        <dbReference type="Pfam" id="PF08125"/>
    </source>
</evidence>
<dbReference type="InterPro" id="IPR050988">
    <property type="entry name" value="Mannitol_DH/Oxidoreductase"/>
</dbReference>